<feature type="transmembrane region" description="Helical" evidence="1">
    <location>
        <begin position="279"/>
        <end position="298"/>
    </location>
</feature>
<feature type="transmembrane region" description="Helical" evidence="1">
    <location>
        <begin position="56"/>
        <end position="79"/>
    </location>
</feature>
<comment type="caution">
    <text evidence="3">The sequence shown here is derived from an EMBL/GenBank/DDBJ whole genome shotgun (WGS) entry which is preliminary data.</text>
</comment>
<keyword evidence="1" id="KW-0472">Membrane</keyword>
<feature type="transmembrane region" description="Helical" evidence="1">
    <location>
        <begin position="16"/>
        <end position="36"/>
    </location>
</feature>
<feature type="transmembrane region" description="Helical" evidence="1">
    <location>
        <begin position="246"/>
        <end position="267"/>
    </location>
</feature>
<feature type="transmembrane region" description="Helical" evidence="1">
    <location>
        <begin position="216"/>
        <end position="234"/>
    </location>
</feature>
<sequence>MINKTARSRVHYLDNLRAYIMWLGVVIHVAMLQMASDTPQKLREPALSEWADMLVFSIHSFRMPLFFILSGFFMAAILGRKGVVETIRLRLLRIGVPLLIFGPIISYLLGFIQIEYLQLMQSHGVAIDESWITKAKDYPFNLGHLWFLYYLLLCHLILIPLFYWSPLPNSGVFKKLRYWVSHPAMLIIYAALIAYIDSHFERGMIPAEGALMPNTLQLLHYVPYFYFGLMVYKFRRIWLNHFQRCWGRYTLLGCFMMLTTLVLIEPLLYQQGSQVDNFIVAYCYGLWGWLWSFALFGFFKRWVFGYQPWLRYLADSAYWVYIIHLPIVLLVSYFLYDVDWPIYSKMMVNIFVTSILSLLSYHAFVRYTALGKLLNGKRKKSNWLKNRGTLKLDQA</sequence>
<dbReference type="InterPro" id="IPR002656">
    <property type="entry name" value="Acyl_transf_3_dom"/>
</dbReference>
<keyword evidence="1" id="KW-1133">Transmembrane helix</keyword>
<protein>
    <submittedName>
        <fullName evidence="3">Glucans biosynthesis protein C</fullName>
        <ecNumber evidence="3">2.1.-.-</ecNumber>
    </submittedName>
</protein>
<evidence type="ECO:0000313" key="3">
    <source>
        <dbReference type="EMBL" id="CAH9049685.1"/>
    </source>
</evidence>
<dbReference type="Pfam" id="PF01757">
    <property type="entry name" value="Acyl_transf_3"/>
    <property type="match status" value="1"/>
</dbReference>
<name>A0A9W4QRH7_9GAMM</name>
<feature type="transmembrane region" description="Helical" evidence="1">
    <location>
        <begin position="176"/>
        <end position="196"/>
    </location>
</feature>
<dbReference type="RefSeq" id="WP_261591648.1">
    <property type="nucleotide sequence ID" value="NZ_CAMAPC010000001.1"/>
</dbReference>
<dbReference type="AlphaFoldDB" id="A0A9W4QRH7"/>
<reference evidence="3 6" key="1">
    <citation type="submission" date="2022-07" db="EMBL/GenBank/DDBJ databases">
        <authorList>
            <person name="Criscuolo A."/>
        </authorList>
    </citation>
    <scope>NUCLEOTIDE SEQUENCE</scope>
    <source>
        <strain evidence="6">CIP 111951</strain>
        <strain evidence="3">CIP111854</strain>
        <strain evidence="4">CIP111951</strain>
    </source>
</reference>
<dbReference type="GO" id="GO:0016747">
    <property type="term" value="F:acyltransferase activity, transferring groups other than amino-acyl groups"/>
    <property type="evidence" value="ECO:0007669"/>
    <property type="project" value="InterPro"/>
</dbReference>
<organism evidence="3 5">
    <name type="scientific">Pseudoalteromonas holothuriae</name>
    <dbReference type="NCBI Taxonomy" id="2963714"/>
    <lineage>
        <taxon>Bacteria</taxon>
        <taxon>Pseudomonadati</taxon>
        <taxon>Pseudomonadota</taxon>
        <taxon>Gammaproteobacteria</taxon>
        <taxon>Alteromonadales</taxon>
        <taxon>Pseudoalteromonadaceae</taxon>
        <taxon>Pseudoalteromonas</taxon>
    </lineage>
</organism>
<evidence type="ECO:0000313" key="5">
    <source>
        <dbReference type="Proteomes" id="UP001152467"/>
    </source>
</evidence>
<dbReference type="EC" id="2.1.-.-" evidence="3"/>
<dbReference type="EMBL" id="CAMAPD010000002">
    <property type="protein sequence ID" value="CAH9051645.1"/>
    <property type="molecule type" value="Genomic_DNA"/>
</dbReference>
<proteinExistence type="predicted"/>
<gene>
    <name evidence="3" type="primary">mdoC</name>
    <name evidence="3" type="ORF">PSECIP111854_00332</name>
    <name evidence="4" type="ORF">PSECIP111951_00437</name>
</gene>
<keyword evidence="1" id="KW-0812">Transmembrane</keyword>
<dbReference type="InterPro" id="IPR050623">
    <property type="entry name" value="Glucan_succinyl_AcylTrfase"/>
</dbReference>
<keyword evidence="3" id="KW-0808">Transferase</keyword>
<feature type="transmembrane region" description="Helical" evidence="1">
    <location>
        <begin position="146"/>
        <end position="164"/>
    </location>
</feature>
<feature type="transmembrane region" description="Helical" evidence="1">
    <location>
        <begin position="318"/>
        <end position="336"/>
    </location>
</feature>
<dbReference type="PANTHER" id="PTHR36927:SF1">
    <property type="entry name" value="MDO-LIKE PROTEIN"/>
    <property type="match status" value="1"/>
</dbReference>
<dbReference type="Proteomes" id="UP001152467">
    <property type="component" value="Unassembled WGS sequence"/>
</dbReference>
<dbReference type="Proteomes" id="UP001152485">
    <property type="component" value="Unassembled WGS sequence"/>
</dbReference>
<accession>A0A9W4QRH7</accession>
<keyword evidence="5" id="KW-1185">Reference proteome</keyword>
<dbReference type="PANTHER" id="PTHR36927">
    <property type="entry name" value="BLR4337 PROTEIN"/>
    <property type="match status" value="1"/>
</dbReference>
<evidence type="ECO:0000259" key="2">
    <source>
        <dbReference type="Pfam" id="PF01757"/>
    </source>
</evidence>
<feature type="transmembrane region" description="Helical" evidence="1">
    <location>
        <begin position="348"/>
        <end position="369"/>
    </location>
</feature>
<dbReference type="EMBL" id="CAMAPC010000001">
    <property type="protein sequence ID" value="CAH9049685.1"/>
    <property type="molecule type" value="Genomic_DNA"/>
</dbReference>
<feature type="domain" description="Acyltransferase 3" evidence="2">
    <location>
        <begin position="11"/>
        <end position="357"/>
    </location>
</feature>
<evidence type="ECO:0000313" key="6">
    <source>
        <dbReference type="Proteomes" id="UP001152485"/>
    </source>
</evidence>
<evidence type="ECO:0000313" key="4">
    <source>
        <dbReference type="EMBL" id="CAH9051645.1"/>
    </source>
</evidence>
<feature type="transmembrane region" description="Helical" evidence="1">
    <location>
        <begin position="91"/>
        <end position="114"/>
    </location>
</feature>
<evidence type="ECO:0000256" key="1">
    <source>
        <dbReference type="SAM" id="Phobius"/>
    </source>
</evidence>